<dbReference type="GO" id="GO:0006355">
    <property type="term" value="P:regulation of DNA-templated transcription"/>
    <property type="evidence" value="ECO:0007669"/>
    <property type="project" value="InterPro"/>
</dbReference>
<dbReference type="Gene3D" id="3.30.450.20">
    <property type="entry name" value="PAS domain"/>
    <property type="match status" value="2"/>
</dbReference>
<dbReference type="InterPro" id="IPR000014">
    <property type="entry name" value="PAS"/>
</dbReference>
<dbReference type="PROSITE" id="PS50112">
    <property type="entry name" value="PAS"/>
    <property type="match status" value="2"/>
</dbReference>
<evidence type="ECO:0000259" key="2">
    <source>
        <dbReference type="PROSITE" id="PS50109"/>
    </source>
</evidence>
<dbReference type="Pfam" id="PF00989">
    <property type="entry name" value="PAS"/>
    <property type="match status" value="1"/>
</dbReference>
<dbReference type="InterPro" id="IPR011006">
    <property type="entry name" value="CheY-like_superfamily"/>
</dbReference>
<reference evidence="5" key="1">
    <citation type="submission" date="2015-04" db="EMBL/GenBank/DDBJ databases">
        <authorList>
            <person name="Syromyatnikov M.Y."/>
            <person name="Popov V.N."/>
        </authorList>
    </citation>
    <scope>NUCLEOTIDE SEQUENCE</scope>
    <source>
        <strain evidence="5">MO-1</strain>
    </source>
</reference>
<evidence type="ECO:0000256" key="1">
    <source>
        <dbReference type="SAM" id="Phobius"/>
    </source>
</evidence>
<dbReference type="SUPFAM" id="SSF55785">
    <property type="entry name" value="PYP-like sensor domain (PAS domain)"/>
    <property type="match status" value="2"/>
</dbReference>
<feature type="domain" description="Histidine kinase" evidence="2">
    <location>
        <begin position="572"/>
        <end position="808"/>
    </location>
</feature>
<feature type="domain" description="PAC" evidence="4">
    <location>
        <begin position="502"/>
        <end position="554"/>
    </location>
</feature>
<keyword evidence="1" id="KW-1133">Transmembrane helix</keyword>
<dbReference type="PANTHER" id="PTHR44757:SF2">
    <property type="entry name" value="BIOFILM ARCHITECTURE MAINTENANCE PROTEIN MBAA"/>
    <property type="match status" value="1"/>
</dbReference>
<dbReference type="Pfam" id="PF19443">
    <property type="entry name" value="DAHL"/>
    <property type="match status" value="1"/>
</dbReference>
<dbReference type="GO" id="GO:0000155">
    <property type="term" value="F:phosphorelay sensor kinase activity"/>
    <property type="evidence" value="ECO:0007669"/>
    <property type="project" value="InterPro"/>
</dbReference>
<dbReference type="InterPro" id="IPR052155">
    <property type="entry name" value="Biofilm_reg_signaling"/>
</dbReference>
<gene>
    <name evidence="5" type="ORF">MAGMO_2469</name>
</gene>
<dbReference type="NCBIfam" id="TIGR00229">
    <property type="entry name" value="sensory_box"/>
    <property type="match status" value="2"/>
</dbReference>
<organism evidence="5">
    <name type="scientific">Magnetococcus massalia (strain MO-1)</name>
    <dbReference type="NCBI Taxonomy" id="451514"/>
    <lineage>
        <taxon>Bacteria</taxon>
        <taxon>Pseudomonadati</taxon>
        <taxon>Pseudomonadota</taxon>
        <taxon>Magnetococcia</taxon>
        <taxon>Magnetococcales</taxon>
        <taxon>Magnetococcaceae</taxon>
        <taxon>Magnetococcus</taxon>
    </lineage>
</organism>
<dbReference type="PROSITE" id="PS50113">
    <property type="entry name" value="PAC"/>
    <property type="match status" value="2"/>
</dbReference>
<keyword evidence="5" id="KW-0418">Kinase</keyword>
<keyword evidence="5" id="KW-0808">Transferase</keyword>
<keyword evidence="1" id="KW-0812">Transmembrane</keyword>
<dbReference type="InterPro" id="IPR013767">
    <property type="entry name" value="PAS_fold"/>
</dbReference>
<protein>
    <submittedName>
        <fullName evidence="5">Putative histidine kinase with PAS sensor domain</fullName>
        <ecNumber evidence="5">2.7.13.3</ecNumber>
    </submittedName>
</protein>
<dbReference type="CDD" id="cd00130">
    <property type="entry name" value="PAS"/>
    <property type="match status" value="2"/>
</dbReference>
<dbReference type="SUPFAM" id="SSF47384">
    <property type="entry name" value="Homodimeric domain of signal transducing histidine kinase"/>
    <property type="match status" value="1"/>
</dbReference>
<feature type="domain" description="PAS" evidence="3">
    <location>
        <begin position="425"/>
        <end position="477"/>
    </location>
</feature>
<dbReference type="EMBL" id="LO017727">
    <property type="protein sequence ID" value="CRH06626.1"/>
    <property type="molecule type" value="Genomic_DNA"/>
</dbReference>
<dbReference type="AlphaFoldDB" id="A0A1S7LLJ7"/>
<dbReference type="SMART" id="SM00086">
    <property type="entry name" value="PAC"/>
    <property type="match status" value="2"/>
</dbReference>
<dbReference type="Gene3D" id="3.30.565.10">
    <property type="entry name" value="Histidine kinase-like ATPase, C-terminal domain"/>
    <property type="match status" value="1"/>
</dbReference>
<dbReference type="InterPro" id="IPR005467">
    <property type="entry name" value="His_kinase_dom"/>
</dbReference>
<dbReference type="InterPro" id="IPR000700">
    <property type="entry name" value="PAS-assoc_C"/>
</dbReference>
<dbReference type="SUPFAM" id="SSF52172">
    <property type="entry name" value="CheY-like"/>
    <property type="match status" value="1"/>
</dbReference>
<feature type="domain" description="PAC" evidence="4">
    <location>
        <begin position="372"/>
        <end position="424"/>
    </location>
</feature>
<sequence>MASLIQRWFIWLPQGDLGRAMVGGFLLISALMPWLYIKGQGVDSEDHITVMRGVAQLKQRAAVLDEELIETRFRLLPHYDALVNAIRLLEQESQHFGRELKGATGIMLEGAWQDYLTQLKLKRTYIEDFKTQHAVLNNSLDYFPGAWQRMVVALDKQAEHPEIKQKLLEMLQELLALTGNSPMSKPLRLEELLESLNRDYPRVPEVLQLPLSDVLRHGRMLLQFHSGADRFMRSAYKVKLDRHIDLIYEGYTSYYRQKTQEADRYHTVLILLASLMVGMILWSFWHLQRASLKLQGVVKELAFQKNALDQHAIVSIADATGRITYANDRFCQISQYALDELMGKNHRIVSSGMHGPSFWKQMWGTISSGKVWHGEIQNRRRDGTPYWVHSTIVPFMGESDKPFQYISIRTDITQRRLVEAEHARQKQFLASITNAMGEGVYALDDQGRCIYMNAQASRMLGWSEDETLMRLMHPLIHAGTEQYSPQSKRCPILKSTSEGATYSSDSEIFIHRSGRRFPVSVISMPLMEEGEINGSVTVFQDISSRKRQERQLQAAVEAAEETSAAKSQLLGKLCHALQEPLYTVMGAGRQVLVEVQDSELNEGLTLVQQNSRKMAELLDQALQFVSVQTASDLGEGRPFELDPLLESQVLLMADHLQARGSTLCYRRHPLVPVELLGHASQTVQILCALNDYLFSQVDRYLQANHGRTGNNLTSHRITFDVAVVHTFEDRVTLHFSLKAPSLSLTEGQLQELFDAYPRSNQELESQSPLPSLGLIASRELARQLGGDVEVESRLDEGVSLHLRLPFDVLRWHDMEREVPSVHLVEEGIWLYEPDEAEHATLVEMIQGEGIALEQIQSADDLFSMVEDPDQASPALLLLSLGREPQAFVSRLRGHQALAKVPILLLSDQYLHPLYQRVVGQHSAVATALKPLGPWSFLAALDQLFKPGFETDRLPAVDPIEHYRAPLMGRRMIVMTADPMVRQWLGRLLGLMGVYVEEALCCAQVGRLVAQGRYDALLLSWPEPTRLIDSSWQLLEQQLPMIALSNQPLQESDWIGLKHQPCGVLVHPVVADDLYRLLVQSLKGE</sequence>
<dbReference type="PROSITE" id="PS50109">
    <property type="entry name" value="HIS_KIN"/>
    <property type="match status" value="1"/>
</dbReference>
<evidence type="ECO:0000259" key="3">
    <source>
        <dbReference type="PROSITE" id="PS50112"/>
    </source>
</evidence>
<accession>A0A1S7LLJ7</accession>
<feature type="transmembrane region" description="Helical" evidence="1">
    <location>
        <begin position="265"/>
        <end position="285"/>
    </location>
</feature>
<name>A0A1S7LLJ7_MAGMO</name>
<dbReference type="Gene3D" id="1.10.287.130">
    <property type="match status" value="1"/>
</dbReference>
<dbReference type="InterPro" id="IPR036890">
    <property type="entry name" value="HATPase_C_sf"/>
</dbReference>
<feature type="transmembrane region" description="Helical" evidence="1">
    <location>
        <begin position="20"/>
        <end position="37"/>
    </location>
</feature>
<dbReference type="SUPFAM" id="SSF55874">
    <property type="entry name" value="ATPase domain of HSP90 chaperone/DNA topoisomerase II/histidine kinase"/>
    <property type="match status" value="1"/>
</dbReference>
<evidence type="ECO:0000313" key="5">
    <source>
        <dbReference type="EMBL" id="CRH06626.1"/>
    </source>
</evidence>
<proteinExistence type="predicted"/>
<dbReference type="EC" id="2.7.13.3" evidence="5"/>
<evidence type="ECO:0000259" key="4">
    <source>
        <dbReference type="PROSITE" id="PS50113"/>
    </source>
</evidence>
<dbReference type="InterPro" id="IPR036097">
    <property type="entry name" value="HisK_dim/P_sf"/>
</dbReference>
<keyword evidence="1" id="KW-0472">Membrane</keyword>
<dbReference type="InterPro" id="IPR001610">
    <property type="entry name" value="PAC"/>
</dbReference>
<dbReference type="InterPro" id="IPR035965">
    <property type="entry name" value="PAS-like_dom_sf"/>
</dbReference>
<dbReference type="Pfam" id="PF13426">
    <property type="entry name" value="PAS_9"/>
    <property type="match status" value="1"/>
</dbReference>
<feature type="domain" description="PAS" evidence="3">
    <location>
        <begin position="314"/>
        <end position="345"/>
    </location>
</feature>
<dbReference type="InterPro" id="IPR045812">
    <property type="entry name" value="DAHL"/>
</dbReference>
<dbReference type="SMART" id="SM00091">
    <property type="entry name" value="PAS"/>
    <property type="match status" value="2"/>
</dbReference>
<dbReference type="PANTHER" id="PTHR44757">
    <property type="entry name" value="DIGUANYLATE CYCLASE DGCP"/>
    <property type="match status" value="1"/>
</dbReference>